<dbReference type="CDD" id="cd08255">
    <property type="entry name" value="2-desacetyl-2-hydroxyethyl_bacteriochlorophyllide_like"/>
    <property type="match status" value="1"/>
</dbReference>
<dbReference type="PANTHER" id="PTHR43350">
    <property type="entry name" value="NAD-DEPENDENT ALCOHOL DEHYDROGENASE"/>
    <property type="match status" value="1"/>
</dbReference>
<accession>A0ABT7MVB3</accession>
<dbReference type="InterPro" id="IPR036291">
    <property type="entry name" value="NAD(P)-bd_dom_sf"/>
</dbReference>
<proteinExistence type="inferred from homology"/>
<comment type="caution">
    <text evidence="6">The sequence shown here is derived from an EMBL/GenBank/DDBJ whole genome shotgun (WGS) entry which is preliminary data.</text>
</comment>
<comment type="similarity">
    <text evidence="2">Belongs to the zinc-containing alcohol dehydrogenase family.</text>
</comment>
<organism evidence="6 7">
    <name type="scientific">Microbacterium candidum</name>
    <dbReference type="NCBI Taxonomy" id="3041922"/>
    <lineage>
        <taxon>Bacteria</taxon>
        <taxon>Bacillati</taxon>
        <taxon>Actinomycetota</taxon>
        <taxon>Actinomycetes</taxon>
        <taxon>Micrococcales</taxon>
        <taxon>Microbacteriaceae</taxon>
        <taxon>Microbacterium</taxon>
    </lineage>
</organism>
<keyword evidence="5" id="KW-0560">Oxidoreductase</keyword>
<evidence type="ECO:0000256" key="4">
    <source>
        <dbReference type="ARBA" id="ARBA00022833"/>
    </source>
</evidence>
<keyword evidence="3" id="KW-0479">Metal-binding</keyword>
<dbReference type="Proteomes" id="UP001235064">
    <property type="component" value="Unassembled WGS sequence"/>
</dbReference>
<evidence type="ECO:0000256" key="5">
    <source>
        <dbReference type="ARBA" id="ARBA00023002"/>
    </source>
</evidence>
<evidence type="ECO:0000313" key="7">
    <source>
        <dbReference type="Proteomes" id="UP001235064"/>
    </source>
</evidence>
<dbReference type="SUPFAM" id="SSF51735">
    <property type="entry name" value="NAD(P)-binding Rossmann-fold domains"/>
    <property type="match status" value="1"/>
</dbReference>
<dbReference type="EMBL" id="JASXSZ010000001">
    <property type="protein sequence ID" value="MDL9978400.1"/>
    <property type="molecule type" value="Genomic_DNA"/>
</dbReference>
<dbReference type="InterPro" id="IPR011032">
    <property type="entry name" value="GroES-like_sf"/>
</dbReference>
<dbReference type="RefSeq" id="WP_286286767.1">
    <property type="nucleotide sequence ID" value="NZ_JASXSZ010000001.1"/>
</dbReference>
<name>A0ABT7MVB3_9MICO</name>
<keyword evidence="7" id="KW-1185">Reference proteome</keyword>
<dbReference type="PANTHER" id="PTHR43350:SF19">
    <property type="entry name" value="D-GULOSIDE 3-DEHYDROGENASE"/>
    <property type="match status" value="1"/>
</dbReference>
<comment type="cofactor">
    <cofactor evidence="1">
        <name>Zn(2+)</name>
        <dbReference type="ChEBI" id="CHEBI:29105"/>
    </cofactor>
</comment>
<dbReference type="SUPFAM" id="SSF50129">
    <property type="entry name" value="GroES-like"/>
    <property type="match status" value="1"/>
</dbReference>
<reference evidence="6 7" key="1">
    <citation type="submission" date="2023-06" db="EMBL/GenBank/DDBJ databases">
        <title>Microbacterium sp. nov., isolated from a waste landfill.</title>
        <authorList>
            <person name="Wen W."/>
        </authorList>
    </citation>
    <scope>NUCLEOTIDE SEQUENCE [LARGE SCALE GENOMIC DNA]</scope>
    <source>
        <strain evidence="6 7">ASV49</strain>
    </source>
</reference>
<evidence type="ECO:0000256" key="1">
    <source>
        <dbReference type="ARBA" id="ARBA00001947"/>
    </source>
</evidence>
<dbReference type="Gene3D" id="3.90.180.10">
    <property type="entry name" value="Medium-chain alcohol dehydrogenases, catalytic domain"/>
    <property type="match status" value="1"/>
</dbReference>
<evidence type="ECO:0000256" key="3">
    <source>
        <dbReference type="ARBA" id="ARBA00022723"/>
    </source>
</evidence>
<evidence type="ECO:0000313" key="6">
    <source>
        <dbReference type="EMBL" id="MDL9978400.1"/>
    </source>
</evidence>
<gene>
    <name evidence="6" type="ORF">QSV35_03570</name>
</gene>
<evidence type="ECO:0000256" key="2">
    <source>
        <dbReference type="ARBA" id="ARBA00008072"/>
    </source>
</evidence>
<protein>
    <submittedName>
        <fullName evidence="6">Zinc-binding alcohol dehydrogenase</fullName>
    </submittedName>
</protein>
<sequence length="321" mass="33731">MALRVEDRDAVALWTTAPGVGALQAEELPEPQPGEALVETLWTGVSRGTETIVARGEVPDGEKDRMRAPFQAGDFPFPVKYGYLAVGESAGRMVFALHPHQSRFVVPETALVPVPAGVPARRAVLAGAVETAVNVLWDARPLVGDRIAIVGAGMIGGAIAAVARRIPGVSVTLVDVDDGKRAVADALGVRFGDSADPDIVIEASGQAAGLQQALRLAPDDGEVVVASWYGSRAVPVELGGDFHSRRLTIRSSQVGVVAVARRARTTTRERLTLALRLLEDTDFDALLGGTTPWMQAPDVVAALAAGTADDLCHTIDWSDPT</sequence>
<keyword evidence="4" id="KW-0862">Zinc</keyword>